<dbReference type="Proteomes" id="UP000245207">
    <property type="component" value="Unassembled WGS sequence"/>
</dbReference>
<feature type="compositionally biased region" description="Basic and acidic residues" evidence="6">
    <location>
        <begin position="230"/>
        <end position="248"/>
    </location>
</feature>
<name>A0A2U1LES1_ARTAN</name>
<dbReference type="InterPro" id="IPR029063">
    <property type="entry name" value="SAM-dependent_MTases_sf"/>
</dbReference>
<keyword evidence="9" id="KW-1185">Reference proteome</keyword>
<dbReference type="SMART" id="SM01206">
    <property type="entry name" value="Fibrillarin"/>
    <property type="match status" value="1"/>
</dbReference>
<gene>
    <name evidence="8" type="ORF">CTI12_AA499020</name>
</gene>
<feature type="region of interest" description="Disordered" evidence="6">
    <location>
        <begin position="330"/>
        <end position="404"/>
    </location>
</feature>
<evidence type="ECO:0000256" key="5">
    <source>
        <dbReference type="ARBA" id="ARBA00023235"/>
    </source>
</evidence>
<evidence type="ECO:0000259" key="7">
    <source>
        <dbReference type="PROSITE" id="PS50072"/>
    </source>
</evidence>
<evidence type="ECO:0000256" key="4">
    <source>
        <dbReference type="ARBA" id="ARBA00023110"/>
    </source>
</evidence>
<comment type="similarity">
    <text evidence="2">Belongs to the cyclophilin-type PPIase family.</text>
</comment>
<feature type="compositionally biased region" description="Low complexity" evidence="6">
    <location>
        <begin position="381"/>
        <end position="397"/>
    </location>
</feature>
<dbReference type="Pfam" id="PF00160">
    <property type="entry name" value="Pro_isomerase"/>
    <property type="match status" value="2"/>
</dbReference>
<dbReference type="GO" id="GO:0003755">
    <property type="term" value="F:peptidyl-prolyl cis-trans isomerase activity"/>
    <property type="evidence" value="ECO:0007669"/>
    <property type="project" value="UniProtKB-KW"/>
</dbReference>
<dbReference type="EC" id="5.2.1.8" evidence="3"/>
<feature type="compositionally biased region" description="Basic and acidic residues" evidence="6">
    <location>
        <begin position="258"/>
        <end position="272"/>
    </location>
</feature>
<dbReference type="FunFam" id="2.40.100.10:FF:000022">
    <property type="entry name" value="Peptidyl-prolyl cis-trans isomerase CYP95"/>
    <property type="match status" value="1"/>
</dbReference>
<dbReference type="Gene3D" id="3.40.50.150">
    <property type="entry name" value="Vaccinia Virus protein VP39"/>
    <property type="match status" value="2"/>
</dbReference>
<reference evidence="8 9" key="1">
    <citation type="journal article" date="2018" name="Mol. Plant">
        <title>The genome of Artemisia annua provides insight into the evolution of Asteraceae family and artemisinin biosynthesis.</title>
        <authorList>
            <person name="Shen Q."/>
            <person name="Zhang L."/>
            <person name="Liao Z."/>
            <person name="Wang S."/>
            <person name="Yan T."/>
            <person name="Shi P."/>
            <person name="Liu M."/>
            <person name="Fu X."/>
            <person name="Pan Q."/>
            <person name="Wang Y."/>
            <person name="Lv Z."/>
            <person name="Lu X."/>
            <person name="Zhang F."/>
            <person name="Jiang W."/>
            <person name="Ma Y."/>
            <person name="Chen M."/>
            <person name="Hao X."/>
            <person name="Li L."/>
            <person name="Tang Y."/>
            <person name="Lv G."/>
            <person name="Zhou Y."/>
            <person name="Sun X."/>
            <person name="Brodelius P.E."/>
            <person name="Rose J.K.C."/>
            <person name="Tang K."/>
        </authorList>
    </citation>
    <scope>NUCLEOTIDE SEQUENCE [LARGE SCALE GENOMIC DNA]</scope>
    <source>
        <strain evidence="9">cv. Huhao1</strain>
        <tissue evidence="8">Leaf</tissue>
    </source>
</reference>
<dbReference type="SUPFAM" id="SSF53335">
    <property type="entry name" value="S-adenosyl-L-methionine-dependent methyltransferases"/>
    <property type="match status" value="1"/>
</dbReference>
<evidence type="ECO:0000256" key="3">
    <source>
        <dbReference type="ARBA" id="ARBA00013194"/>
    </source>
</evidence>
<dbReference type="PROSITE" id="PS50072">
    <property type="entry name" value="CSA_PPIASE_2"/>
    <property type="match status" value="1"/>
</dbReference>
<feature type="compositionally biased region" description="Low complexity" evidence="6">
    <location>
        <begin position="201"/>
        <end position="211"/>
    </location>
</feature>
<comment type="caution">
    <text evidence="8">The sequence shown here is derived from an EMBL/GenBank/DDBJ whole genome shotgun (WGS) entry which is preliminary data.</text>
</comment>
<keyword evidence="4" id="KW-0697">Rotamase</keyword>
<sequence length="550" mass="60063">MSNKKNPCVFLDLSIDGSPAERIVIELFANVVPRTAENFRALCTGEKGTGSTTGKPLHYKGVVFHRIIKGFIAQGGDFSKQNGTGGESIYGGKFADENFKLDHSGCGMLSMATSGPDTNGSQFFILFKRQPRLDGKHVVFGKVIEGMQIIKKIELLGTSDGKPSGLVKIADCGEISEEKKKLRRPDENAKKSKRKSERSSESSSYSESGSSRSDDGKANRQPLSSSVGKDLSRKEPEAKPQKDHDLKKAVATSLENEELVKNGLVKETKCDKSSGNQHQHSDNPSRSRKHTVFGKVIVGMDLFKKFEQLGTSNGKPSGLVKVAECGELSEDKKKNALGSDKGNKKRSWKKAMSYDDDNSDRPVKKCQRSAITDKREKRKNYSSSESNSDYDSSSSSSDGRCRKKRKPGARVLYLGGAGSRETVSRICDIVGSTGKVYAVQHSDPSELPDATGFELLELEKKRRNLSAFVHNAQILSSNASQMLKPGGFFVLFMEAKSIDAVIGEVADVAVFSSEVWKLKDLNFKPIRQVLLEPFAPGCACLVGTYLGPFS</sequence>
<dbReference type="EMBL" id="PKPP01009789">
    <property type="protein sequence ID" value="PWA47472.1"/>
    <property type="molecule type" value="Genomic_DNA"/>
</dbReference>
<dbReference type="GO" id="GO:0003723">
    <property type="term" value="F:RNA binding"/>
    <property type="evidence" value="ECO:0007669"/>
    <property type="project" value="InterPro"/>
</dbReference>
<evidence type="ECO:0000256" key="2">
    <source>
        <dbReference type="ARBA" id="ARBA00007365"/>
    </source>
</evidence>
<organism evidence="8 9">
    <name type="scientific">Artemisia annua</name>
    <name type="common">Sweet wormwood</name>
    <dbReference type="NCBI Taxonomy" id="35608"/>
    <lineage>
        <taxon>Eukaryota</taxon>
        <taxon>Viridiplantae</taxon>
        <taxon>Streptophyta</taxon>
        <taxon>Embryophyta</taxon>
        <taxon>Tracheophyta</taxon>
        <taxon>Spermatophyta</taxon>
        <taxon>Magnoliopsida</taxon>
        <taxon>eudicotyledons</taxon>
        <taxon>Gunneridae</taxon>
        <taxon>Pentapetalae</taxon>
        <taxon>asterids</taxon>
        <taxon>campanulids</taxon>
        <taxon>Asterales</taxon>
        <taxon>Asteraceae</taxon>
        <taxon>Asteroideae</taxon>
        <taxon>Anthemideae</taxon>
        <taxon>Artemisiinae</taxon>
        <taxon>Artemisia</taxon>
    </lineage>
</organism>
<protein>
    <recommendedName>
        <fullName evidence="3">peptidylprolyl isomerase</fullName>
        <ecNumber evidence="3">5.2.1.8</ecNumber>
    </recommendedName>
</protein>
<feature type="domain" description="PPIase cyclophilin-type" evidence="7">
    <location>
        <begin position="10"/>
        <end position="174"/>
    </location>
</feature>
<dbReference type="Gene3D" id="2.40.100.10">
    <property type="entry name" value="Cyclophilin-like"/>
    <property type="match status" value="2"/>
</dbReference>
<accession>A0A2U1LES1</accession>
<dbReference type="SUPFAM" id="SSF50891">
    <property type="entry name" value="Cyclophilin-like"/>
    <property type="match status" value="2"/>
</dbReference>
<feature type="region of interest" description="Disordered" evidence="6">
    <location>
        <begin position="178"/>
        <end position="292"/>
    </location>
</feature>
<evidence type="ECO:0000256" key="1">
    <source>
        <dbReference type="ARBA" id="ARBA00000971"/>
    </source>
</evidence>
<dbReference type="PRINTS" id="PR00153">
    <property type="entry name" value="CSAPPISMRASE"/>
</dbReference>
<dbReference type="PROSITE" id="PS00170">
    <property type="entry name" value="CSA_PPIASE_1"/>
    <property type="match status" value="1"/>
</dbReference>
<proteinExistence type="inferred from homology"/>
<dbReference type="GO" id="GO:0005737">
    <property type="term" value="C:cytoplasm"/>
    <property type="evidence" value="ECO:0007669"/>
    <property type="project" value="TreeGrafter"/>
</dbReference>
<dbReference type="Pfam" id="PF01269">
    <property type="entry name" value="Fibrillarin"/>
    <property type="match status" value="1"/>
</dbReference>
<evidence type="ECO:0000256" key="6">
    <source>
        <dbReference type="SAM" id="MobiDB-lite"/>
    </source>
</evidence>
<dbReference type="AlphaFoldDB" id="A0A2U1LES1"/>
<comment type="catalytic activity">
    <reaction evidence="1">
        <text>[protein]-peptidylproline (omega=180) = [protein]-peptidylproline (omega=0)</text>
        <dbReference type="Rhea" id="RHEA:16237"/>
        <dbReference type="Rhea" id="RHEA-COMP:10747"/>
        <dbReference type="Rhea" id="RHEA-COMP:10748"/>
        <dbReference type="ChEBI" id="CHEBI:83833"/>
        <dbReference type="ChEBI" id="CHEBI:83834"/>
        <dbReference type="EC" id="5.2.1.8"/>
    </reaction>
</comment>
<dbReference type="GO" id="GO:0006364">
    <property type="term" value="P:rRNA processing"/>
    <property type="evidence" value="ECO:0007669"/>
    <property type="project" value="InterPro"/>
</dbReference>
<feature type="compositionally biased region" description="Basic and acidic residues" evidence="6">
    <location>
        <begin position="178"/>
        <end position="190"/>
    </location>
</feature>
<evidence type="ECO:0000313" key="8">
    <source>
        <dbReference type="EMBL" id="PWA47472.1"/>
    </source>
</evidence>
<dbReference type="GO" id="GO:0016018">
    <property type="term" value="F:cyclosporin A binding"/>
    <property type="evidence" value="ECO:0007669"/>
    <property type="project" value="TreeGrafter"/>
</dbReference>
<dbReference type="STRING" id="35608.A0A2U1LES1"/>
<evidence type="ECO:0000313" key="9">
    <source>
        <dbReference type="Proteomes" id="UP000245207"/>
    </source>
</evidence>
<dbReference type="InterPro" id="IPR020892">
    <property type="entry name" value="Cyclophilin-type_PPIase_CS"/>
</dbReference>
<dbReference type="InterPro" id="IPR000692">
    <property type="entry name" value="Fibrillarin"/>
</dbReference>
<dbReference type="GO" id="GO:0006457">
    <property type="term" value="P:protein folding"/>
    <property type="evidence" value="ECO:0007669"/>
    <property type="project" value="InterPro"/>
</dbReference>
<dbReference type="PANTHER" id="PTHR11071:SF447">
    <property type="entry name" value="PEPTIDYL-PROLYL CIS-TRANS ISOMERASE CYP63"/>
    <property type="match status" value="1"/>
</dbReference>
<keyword evidence="5 8" id="KW-0413">Isomerase</keyword>
<dbReference type="InterPro" id="IPR002130">
    <property type="entry name" value="Cyclophilin-type_PPIase_dom"/>
</dbReference>
<dbReference type="InterPro" id="IPR029000">
    <property type="entry name" value="Cyclophilin-like_dom_sf"/>
</dbReference>
<dbReference type="PANTHER" id="PTHR11071">
    <property type="entry name" value="PEPTIDYL-PROLYL CIS-TRANS ISOMERASE"/>
    <property type="match status" value="1"/>
</dbReference>
<dbReference type="GO" id="GO:0008168">
    <property type="term" value="F:methyltransferase activity"/>
    <property type="evidence" value="ECO:0007669"/>
    <property type="project" value="InterPro"/>
</dbReference>